<sequence>MKTLSKAAETVMAQAYAPYSNYLVGAAIRTVSGKIYAGCNVENAAYPLGNCAESSAIAAMIAGGEQEIAEVFVMTQGDKPGTPCGGCRQRLAEFAGPDVLVHCGLANGELHTCTMAELLPHAFDLKEIIK</sequence>
<comment type="similarity">
    <text evidence="3">Belongs to the cytidine and deoxycytidylate deaminase family.</text>
</comment>
<accession>A0A3B0RLF6</accession>
<dbReference type="AlphaFoldDB" id="A0A3B0RLF6"/>
<organism evidence="11">
    <name type="scientific">hydrothermal vent metagenome</name>
    <dbReference type="NCBI Taxonomy" id="652676"/>
    <lineage>
        <taxon>unclassified sequences</taxon>
        <taxon>metagenomes</taxon>
        <taxon>ecological metagenomes</taxon>
    </lineage>
</organism>
<dbReference type="CDD" id="cd01283">
    <property type="entry name" value="cytidine_deaminase"/>
    <property type="match status" value="1"/>
</dbReference>
<dbReference type="Gene3D" id="3.40.140.10">
    <property type="entry name" value="Cytidine Deaminase, domain 2"/>
    <property type="match status" value="1"/>
</dbReference>
<dbReference type="GO" id="GO:0042802">
    <property type="term" value="F:identical protein binding"/>
    <property type="evidence" value="ECO:0007669"/>
    <property type="project" value="UniProtKB-ARBA"/>
</dbReference>
<proteinExistence type="inferred from homology"/>
<dbReference type="PROSITE" id="PS00903">
    <property type="entry name" value="CYT_DCMP_DEAMINASES_1"/>
    <property type="match status" value="1"/>
</dbReference>
<dbReference type="PROSITE" id="PS51747">
    <property type="entry name" value="CYT_DCMP_DEAMINASES_2"/>
    <property type="match status" value="1"/>
</dbReference>
<keyword evidence="7" id="KW-0862">Zinc</keyword>
<gene>
    <name evidence="11" type="ORF">MNBD_ALPHA06-2305</name>
</gene>
<dbReference type="InterPro" id="IPR002125">
    <property type="entry name" value="CMP_dCMP_dom"/>
</dbReference>
<evidence type="ECO:0000256" key="4">
    <source>
        <dbReference type="ARBA" id="ARBA00012783"/>
    </source>
</evidence>
<dbReference type="InterPro" id="IPR016192">
    <property type="entry name" value="APOBEC/CMP_deaminase_Zn-bd"/>
</dbReference>
<evidence type="ECO:0000256" key="6">
    <source>
        <dbReference type="ARBA" id="ARBA00022801"/>
    </source>
</evidence>
<dbReference type="GO" id="GO:0008270">
    <property type="term" value="F:zinc ion binding"/>
    <property type="evidence" value="ECO:0007669"/>
    <property type="project" value="InterPro"/>
</dbReference>
<evidence type="ECO:0000256" key="2">
    <source>
        <dbReference type="ARBA" id="ARBA00003949"/>
    </source>
</evidence>
<evidence type="ECO:0000256" key="5">
    <source>
        <dbReference type="ARBA" id="ARBA00022723"/>
    </source>
</evidence>
<dbReference type="Pfam" id="PF00383">
    <property type="entry name" value="dCMP_cyt_deam_1"/>
    <property type="match status" value="1"/>
</dbReference>
<dbReference type="GO" id="GO:0005829">
    <property type="term" value="C:cytosol"/>
    <property type="evidence" value="ECO:0007669"/>
    <property type="project" value="TreeGrafter"/>
</dbReference>
<dbReference type="InterPro" id="IPR006262">
    <property type="entry name" value="Cyt_deam_tetra"/>
</dbReference>
<dbReference type="GO" id="GO:0072527">
    <property type="term" value="P:pyrimidine-containing compound metabolic process"/>
    <property type="evidence" value="ECO:0007669"/>
    <property type="project" value="UniProtKB-ARBA"/>
</dbReference>
<evidence type="ECO:0000256" key="7">
    <source>
        <dbReference type="ARBA" id="ARBA00022833"/>
    </source>
</evidence>
<evidence type="ECO:0000259" key="10">
    <source>
        <dbReference type="PROSITE" id="PS51747"/>
    </source>
</evidence>
<keyword evidence="6 11" id="KW-0378">Hydrolase</keyword>
<dbReference type="NCBIfam" id="NF004064">
    <property type="entry name" value="PRK05578.1"/>
    <property type="match status" value="1"/>
</dbReference>
<name>A0A3B0RLF6_9ZZZZ</name>
<dbReference type="GO" id="GO:0004126">
    <property type="term" value="F:cytidine deaminase activity"/>
    <property type="evidence" value="ECO:0007669"/>
    <property type="project" value="UniProtKB-EC"/>
</dbReference>
<evidence type="ECO:0000313" key="11">
    <source>
        <dbReference type="EMBL" id="VAV92512.1"/>
    </source>
</evidence>
<dbReference type="InterPro" id="IPR050202">
    <property type="entry name" value="Cyt/Deoxycyt_deaminase"/>
</dbReference>
<dbReference type="SUPFAM" id="SSF53927">
    <property type="entry name" value="Cytidine deaminase-like"/>
    <property type="match status" value="1"/>
</dbReference>
<protein>
    <recommendedName>
        <fullName evidence="4">cytidine deaminase</fullName>
        <ecNumber evidence="4">3.5.4.5</ecNumber>
    </recommendedName>
    <alternativeName>
        <fullName evidence="8">Cytidine aminohydrolase</fullName>
    </alternativeName>
</protein>
<keyword evidence="5" id="KW-0479">Metal-binding</keyword>
<dbReference type="GO" id="GO:0055086">
    <property type="term" value="P:nucleobase-containing small molecule metabolic process"/>
    <property type="evidence" value="ECO:0007669"/>
    <property type="project" value="UniProtKB-ARBA"/>
</dbReference>
<reference evidence="11" key="1">
    <citation type="submission" date="2018-06" db="EMBL/GenBank/DDBJ databases">
        <authorList>
            <person name="Zhirakovskaya E."/>
        </authorList>
    </citation>
    <scope>NUCLEOTIDE SEQUENCE</scope>
</reference>
<dbReference type="PANTHER" id="PTHR11644:SF2">
    <property type="entry name" value="CYTIDINE DEAMINASE"/>
    <property type="match status" value="1"/>
</dbReference>
<dbReference type="FunFam" id="3.40.140.10:FF:000008">
    <property type="entry name" value="Cytidine deaminase"/>
    <property type="match status" value="1"/>
</dbReference>
<dbReference type="EMBL" id="UOEE01000145">
    <property type="protein sequence ID" value="VAV92512.1"/>
    <property type="molecule type" value="Genomic_DNA"/>
</dbReference>
<dbReference type="NCBIfam" id="TIGR01354">
    <property type="entry name" value="cyt_deam_tetra"/>
    <property type="match status" value="1"/>
</dbReference>
<dbReference type="EC" id="3.5.4.5" evidence="4"/>
<evidence type="ECO:0000256" key="8">
    <source>
        <dbReference type="ARBA" id="ARBA00032005"/>
    </source>
</evidence>
<comment type="function">
    <text evidence="2">This enzyme scavenges exogenous and endogenous cytidine and 2'-deoxycytidine for UMP synthesis.</text>
</comment>
<comment type="catalytic activity">
    <reaction evidence="9">
        <text>cytidine + H2O + H(+) = uridine + NH4(+)</text>
        <dbReference type="Rhea" id="RHEA:16069"/>
        <dbReference type="ChEBI" id="CHEBI:15377"/>
        <dbReference type="ChEBI" id="CHEBI:15378"/>
        <dbReference type="ChEBI" id="CHEBI:16704"/>
        <dbReference type="ChEBI" id="CHEBI:17562"/>
        <dbReference type="ChEBI" id="CHEBI:28938"/>
        <dbReference type="EC" id="3.5.4.5"/>
    </reaction>
</comment>
<dbReference type="InterPro" id="IPR016193">
    <property type="entry name" value="Cytidine_deaminase-like"/>
</dbReference>
<dbReference type="PANTHER" id="PTHR11644">
    <property type="entry name" value="CYTIDINE DEAMINASE"/>
    <property type="match status" value="1"/>
</dbReference>
<evidence type="ECO:0000256" key="3">
    <source>
        <dbReference type="ARBA" id="ARBA00006576"/>
    </source>
</evidence>
<evidence type="ECO:0000256" key="9">
    <source>
        <dbReference type="ARBA" id="ARBA00049558"/>
    </source>
</evidence>
<evidence type="ECO:0000256" key="1">
    <source>
        <dbReference type="ARBA" id="ARBA00001947"/>
    </source>
</evidence>
<comment type="cofactor">
    <cofactor evidence="1">
        <name>Zn(2+)</name>
        <dbReference type="ChEBI" id="CHEBI:29105"/>
    </cofactor>
</comment>
<feature type="domain" description="CMP/dCMP-type deaminase" evidence="10">
    <location>
        <begin position="1"/>
        <end position="126"/>
    </location>
</feature>